<sequence>MDLFQELICLVQKTFYFFLAIYHVLLKQESYNPRLQGLTEIRNPDKTMFVQDAIRFAQQHGFNML</sequence>
<keyword evidence="1" id="KW-0472">Membrane</keyword>
<dbReference type="Proteomes" id="UP000266144">
    <property type="component" value="Unassembled WGS sequence"/>
</dbReference>
<proteinExistence type="predicted"/>
<reference evidence="3" key="1">
    <citation type="submission" date="2018-02" db="EMBL/GenBank/DDBJ databases">
        <authorList>
            <person name="Handem S."/>
        </authorList>
    </citation>
    <scope>NUCLEOTIDE SEQUENCE [LARGE SCALE GENOMIC DNA]</scope>
    <source>
        <strain evidence="3">Spain939</strain>
    </source>
</reference>
<feature type="transmembrane region" description="Helical" evidence="1">
    <location>
        <begin position="7"/>
        <end position="25"/>
    </location>
</feature>
<evidence type="ECO:0000256" key="1">
    <source>
        <dbReference type="SAM" id="Phobius"/>
    </source>
</evidence>
<dbReference type="AlphaFoldDB" id="A0A3A4RWT9"/>
<organism evidence="2 3">
    <name type="scientific">Streptococcus pseudopneumoniae</name>
    <dbReference type="NCBI Taxonomy" id="257758"/>
    <lineage>
        <taxon>Bacteria</taxon>
        <taxon>Bacillati</taxon>
        <taxon>Bacillota</taxon>
        <taxon>Bacilli</taxon>
        <taxon>Lactobacillales</taxon>
        <taxon>Streptococcaceae</taxon>
        <taxon>Streptococcus</taxon>
    </lineage>
</organism>
<keyword evidence="1" id="KW-1133">Transmembrane helix</keyword>
<evidence type="ECO:0000313" key="3">
    <source>
        <dbReference type="Proteomes" id="UP000266144"/>
    </source>
</evidence>
<keyword evidence="1" id="KW-0812">Transmembrane</keyword>
<protein>
    <submittedName>
        <fullName evidence="2">Uncharacterized protein</fullName>
    </submittedName>
</protein>
<evidence type="ECO:0000313" key="2">
    <source>
        <dbReference type="EMBL" id="RJP79325.1"/>
    </source>
</evidence>
<name>A0A3A4RWT9_9STRE</name>
<gene>
    <name evidence="2" type="ORF">C5O68_09960</name>
</gene>
<comment type="caution">
    <text evidence="2">The sequence shown here is derived from an EMBL/GenBank/DDBJ whole genome shotgun (WGS) entry which is preliminary data.</text>
</comment>
<accession>A0A3A4RWT9</accession>
<dbReference type="EMBL" id="PTQV01000071">
    <property type="protein sequence ID" value="RJP79325.1"/>
    <property type="molecule type" value="Genomic_DNA"/>
</dbReference>